<evidence type="ECO:0000313" key="1">
    <source>
        <dbReference type="EMBL" id="QFR24021.1"/>
    </source>
</evidence>
<dbReference type="CDD" id="cd04301">
    <property type="entry name" value="NAT_SF"/>
    <property type="match status" value="1"/>
</dbReference>
<gene>
    <name evidence="1" type="ORF">D1010_11775</name>
</gene>
<dbReference type="PROSITE" id="PS51186">
    <property type="entry name" value="GNAT"/>
    <property type="match status" value="1"/>
</dbReference>
<dbReference type="KEGG" id="lhb:D1010_11775"/>
<sequence length="271" mass="30742">MLKERRRFGASFFVERKQIMGLERMTGDWHQYKDLFLLADEDEAMLARYIEQTERWLWTVANTTVGAAAVRVVNPYEGELMAIAVAPAYQQQGTGSAFLQALIAAYARRGWWTLTVGTGDTGPAQLRFYLKNGFRPDHIRPFFFSQYAAPIEDQWGPLQNMIVFKRLLKPLPHWVVPTTAAIWQPLAVTQPLAPWPVATGDGTMGWSLAPVKQAQTLTFVGAAFDFALNQWAALLNPQPLAADTDLAALWRYWRRAYPVYVVPANYFRGNK</sequence>
<dbReference type="SUPFAM" id="SSF55729">
    <property type="entry name" value="Acyl-CoA N-acyltransferases (Nat)"/>
    <property type="match status" value="1"/>
</dbReference>
<dbReference type="Gene3D" id="3.40.630.30">
    <property type="match status" value="1"/>
</dbReference>
<keyword evidence="1" id="KW-0808">Transferase</keyword>
<dbReference type="Proteomes" id="UP000326779">
    <property type="component" value="Chromosome"/>
</dbReference>
<proteinExistence type="predicted"/>
<dbReference type="GO" id="GO:0016747">
    <property type="term" value="F:acyltransferase activity, transferring groups other than amino-acyl groups"/>
    <property type="evidence" value="ECO:0007669"/>
    <property type="project" value="InterPro"/>
</dbReference>
<dbReference type="EMBL" id="CP045143">
    <property type="protein sequence ID" value="QFR24021.1"/>
    <property type="molecule type" value="Genomic_DNA"/>
</dbReference>
<dbReference type="InterPro" id="IPR016181">
    <property type="entry name" value="Acyl_CoA_acyltransferase"/>
</dbReference>
<evidence type="ECO:0000313" key="2">
    <source>
        <dbReference type="Proteomes" id="UP000326779"/>
    </source>
</evidence>
<reference evidence="1 2" key="1">
    <citation type="submission" date="2019-10" db="EMBL/GenBank/DDBJ databases">
        <title>The completed genome of Lactobacillus harbinensis M1.</title>
        <authorList>
            <person name="Zheng Y."/>
        </authorList>
    </citation>
    <scope>NUCLEOTIDE SEQUENCE [LARGE SCALE GENOMIC DNA]</scope>
    <source>
        <strain evidence="1 2">M1</strain>
    </source>
</reference>
<dbReference type="InterPro" id="IPR000182">
    <property type="entry name" value="GNAT_dom"/>
</dbReference>
<name>A0A5P2TZD1_9LACO</name>
<dbReference type="Pfam" id="PF13508">
    <property type="entry name" value="Acetyltransf_7"/>
    <property type="match status" value="1"/>
</dbReference>
<dbReference type="AlphaFoldDB" id="A0A5P2TZD1"/>
<organism evidence="1 2">
    <name type="scientific">Schleiferilactobacillus harbinensis</name>
    <dbReference type="NCBI Taxonomy" id="304207"/>
    <lineage>
        <taxon>Bacteria</taxon>
        <taxon>Bacillati</taxon>
        <taxon>Bacillota</taxon>
        <taxon>Bacilli</taxon>
        <taxon>Lactobacillales</taxon>
        <taxon>Lactobacillaceae</taxon>
        <taxon>Schleiferilactobacillus</taxon>
    </lineage>
</organism>
<accession>A0A5P2TZD1</accession>
<protein>
    <submittedName>
        <fullName evidence="1">GNAT family N-acetyltransferase</fullName>
    </submittedName>
</protein>